<dbReference type="InterPro" id="IPR013926">
    <property type="entry name" value="CGI121/TPRKB"/>
</dbReference>
<gene>
    <name evidence="6" type="ORF">GPECTOR_74g686</name>
</gene>
<dbReference type="Gene3D" id="3.30.2380.10">
    <property type="entry name" value="CGI121/TPRKB"/>
    <property type="match status" value="1"/>
</dbReference>
<keyword evidence="3" id="KW-0819">tRNA processing</keyword>
<accession>A0A150G2H4</accession>
<evidence type="ECO:0008006" key="8">
    <source>
        <dbReference type="Google" id="ProtNLM"/>
    </source>
</evidence>
<dbReference type="STRING" id="33097.A0A150G2H4"/>
<evidence type="ECO:0000256" key="5">
    <source>
        <dbReference type="RuleBase" id="RU004398"/>
    </source>
</evidence>
<protein>
    <recommendedName>
        <fullName evidence="8">EKC/KEOPS complex subunit CGI121</fullName>
    </recommendedName>
</protein>
<dbReference type="InterPro" id="IPR036504">
    <property type="entry name" value="CGI121/TPRKB_sf"/>
</dbReference>
<dbReference type="GO" id="GO:0005829">
    <property type="term" value="C:cytosol"/>
    <property type="evidence" value="ECO:0007669"/>
    <property type="project" value="TreeGrafter"/>
</dbReference>
<dbReference type="GO" id="GO:0002949">
    <property type="term" value="P:tRNA threonylcarbamoyladenosine modification"/>
    <property type="evidence" value="ECO:0007669"/>
    <property type="project" value="TreeGrafter"/>
</dbReference>
<dbReference type="PANTHER" id="PTHR15840:SF10">
    <property type="entry name" value="EKC_KEOPS COMPLEX SUBUNIT TPRKB"/>
    <property type="match status" value="1"/>
</dbReference>
<proteinExistence type="inferred from homology"/>
<organism evidence="6 7">
    <name type="scientific">Gonium pectorale</name>
    <name type="common">Green alga</name>
    <dbReference type="NCBI Taxonomy" id="33097"/>
    <lineage>
        <taxon>Eukaryota</taxon>
        <taxon>Viridiplantae</taxon>
        <taxon>Chlorophyta</taxon>
        <taxon>core chlorophytes</taxon>
        <taxon>Chlorophyceae</taxon>
        <taxon>CS clade</taxon>
        <taxon>Chlamydomonadales</taxon>
        <taxon>Volvocaceae</taxon>
        <taxon>Gonium</taxon>
    </lineage>
</organism>
<name>A0A150G2H4_GONPE</name>
<evidence type="ECO:0000256" key="3">
    <source>
        <dbReference type="ARBA" id="ARBA00022694"/>
    </source>
</evidence>
<dbReference type="SUPFAM" id="SSF143870">
    <property type="entry name" value="PF0523-like"/>
    <property type="match status" value="1"/>
</dbReference>
<sequence length="184" mass="20190">MAELVLEFDTHPGRTLTLALFKDFSNAKELRANMADGPDVALMNAAVVVDTFAVQLAAHRALAAETSGRMTTKTLHAELIYGMSGTKHVAESFKRNGINDDSTALLLARFDCKPEEWSALRLACVKELETLKSRVRGTQVPLAELASLTDTGLIDKYYKITKEELKVRSRSDAVAFRIGTKDCA</sequence>
<evidence type="ECO:0000256" key="2">
    <source>
        <dbReference type="ARBA" id="ARBA00005546"/>
    </source>
</evidence>
<dbReference type="Pfam" id="PF08617">
    <property type="entry name" value="CGI-121"/>
    <property type="match status" value="1"/>
</dbReference>
<evidence type="ECO:0000256" key="1">
    <source>
        <dbReference type="ARBA" id="ARBA00004123"/>
    </source>
</evidence>
<evidence type="ECO:0000313" key="6">
    <source>
        <dbReference type="EMBL" id="KXZ44072.1"/>
    </source>
</evidence>
<dbReference type="AlphaFoldDB" id="A0A150G2H4"/>
<dbReference type="EMBL" id="LSYV01000075">
    <property type="protein sequence ID" value="KXZ44072.1"/>
    <property type="molecule type" value="Genomic_DNA"/>
</dbReference>
<dbReference type="OrthoDB" id="329139at2759"/>
<comment type="similarity">
    <text evidence="2 5">Belongs to the CGI121/TPRKB family.</text>
</comment>
<dbReference type="PANTHER" id="PTHR15840">
    <property type="entry name" value="CGI-121 FAMILY MEMBER"/>
    <property type="match status" value="1"/>
</dbReference>
<comment type="subcellular location">
    <subcellularLocation>
        <location evidence="1">Nucleus</location>
    </subcellularLocation>
</comment>
<dbReference type="GO" id="GO:0005634">
    <property type="term" value="C:nucleus"/>
    <property type="evidence" value="ECO:0007669"/>
    <property type="project" value="UniProtKB-SubCell"/>
</dbReference>
<evidence type="ECO:0000256" key="4">
    <source>
        <dbReference type="ARBA" id="ARBA00023242"/>
    </source>
</evidence>
<comment type="caution">
    <text evidence="6">The sequence shown here is derived from an EMBL/GenBank/DDBJ whole genome shotgun (WGS) entry which is preliminary data.</text>
</comment>
<dbReference type="Proteomes" id="UP000075714">
    <property type="component" value="Unassembled WGS sequence"/>
</dbReference>
<keyword evidence="4 5" id="KW-0539">Nucleus</keyword>
<dbReference type="GO" id="GO:0000408">
    <property type="term" value="C:EKC/KEOPS complex"/>
    <property type="evidence" value="ECO:0007669"/>
    <property type="project" value="TreeGrafter"/>
</dbReference>
<evidence type="ECO:0000313" key="7">
    <source>
        <dbReference type="Proteomes" id="UP000075714"/>
    </source>
</evidence>
<reference evidence="7" key="1">
    <citation type="journal article" date="2016" name="Nat. Commun.">
        <title>The Gonium pectorale genome demonstrates co-option of cell cycle regulation during the evolution of multicellularity.</title>
        <authorList>
            <person name="Hanschen E.R."/>
            <person name="Marriage T.N."/>
            <person name="Ferris P.J."/>
            <person name="Hamaji T."/>
            <person name="Toyoda A."/>
            <person name="Fujiyama A."/>
            <person name="Neme R."/>
            <person name="Noguchi H."/>
            <person name="Minakuchi Y."/>
            <person name="Suzuki M."/>
            <person name="Kawai-Toyooka H."/>
            <person name="Smith D.R."/>
            <person name="Sparks H."/>
            <person name="Anderson J."/>
            <person name="Bakaric R."/>
            <person name="Luria V."/>
            <person name="Karger A."/>
            <person name="Kirschner M.W."/>
            <person name="Durand P.M."/>
            <person name="Michod R.E."/>
            <person name="Nozaki H."/>
            <person name="Olson B.J."/>
        </authorList>
    </citation>
    <scope>NUCLEOTIDE SEQUENCE [LARGE SCALE GENOMIC DNA]</scope>
    <source>
        <strain evidence="7">NIES-2863</strain>
    </source>
</reference>
<keyword evidence="7" id="KW-1185">Reference proteome</keyword>